<dbReference type="PANTHER" id="PTHR11058:SF22">
    <property type="entry name" value="NADH-QUINONE OXIDOREDUCTASE SUBUNIT A"/>
    <property type="match status" value="1"/>
</dbReference>
<proteinExistence type="inferred from homology"/>
<comment type="subunit">
    <text evidence="11">NDH-1 is composed of 14 different subunits. Subunits NuoA, H, J, K, L, M, N constitute the membrane sector of the complex.</text>
</comment>
<evidence type="ECO:0000256" key="2">
    <source>
        <dbReference type="ARBA" id="ARBA00008472"/>
    </source>
</evidence>
<comment type="catalytic activity">
    <reaction evidence="11 12">
        <text>a quinone + NADH + 5 H(+)(in) = a quinol + NAD(+) + 4 H(+)(out)</text>
        <dbReference type="Rhea" id="RHEA:57888"/>
        <dbReference type="ChEBI" id="CHEBI:15378"/>
        <dbReference type="ChEBI" id="CHEBI:24646"/>
        <dbReference type="ChEBI" id="CHEBI:57540"/>
        <dbReference type="ChEBI" id="CHEBI:57945"/>
        <dbReference type="ChEBI" id="CHEBI:132124"/>
    </reaction>
</comment>
<dbReference type="GO" id="GO:0030964">
    <property type="term" value="C:NADH dehydrogenase complex"/>
    <property type="evidence" value="ECO:0007669"/>
    <property type="project" value="TreeGrafter"/>
</dbReference>
<keyword evidence="10 11" id="KW-0472">Membrane</keyword>
<evidence type="ECO:0000256" key="8">
    <source>
        <dbReference type="ARBA" id="ARBA00022989"/>
    </source>
</evidence>
<dbReference type="OrthoDB" id="9791970at2"/>
<protein>
    <recommendedName>
        <fullName evidence="11">NADH-quinone oxidoreductase subunit A</fullName>
        <ecNumber evidence="11">7.1.1.-</ecNumber>
    </recommendedName>
    <alternativeName>
        <fullName evidence="11">NADH dehydrogenase I subunit A</fullName>
    </alternativeName>
    <alternativeName>
        <fullName evidence="11">NDH-1 subunit A</fullName>
    </alternativeName>
    <alternativeName>
        <fullName evidence="11">NUO1</fullName>
    </alternativeName>
</protein>
<evidence type="ECO:0000256" key="11">
    <source>
        <dbReference type="HAMAP-Rule" id="MF_01394"/>
    </source>
</evidence>
<comment type="function">
    <text evidence="11">NDH-1 shuttles electrons from NADH, via FMN and iron-sulfur (Fe-S) centers, to quinones in the respiratory chain. The immediate electron acceptor for the enzyme in this species is believed to be a menaquinone. Couples the redox reaction to proton translocation (for every two electrons transferred, four hydrogen ions are translocated across the cytoplasmic membrane), and thus conserves the redox energy in a proton gradient.</text>
</comment>
<keyword evidence="8 11" id="KW-1133">Transmembrane helix</keyword>
<reference evidence="13 14" key="1">
    <citation type="submission" date="2014-10" db="EMBL/GenBank/DDBJ databases">
        <title>Kaistella jeonii genome.</title>
        <authorList>
            <person name="Clayton J.T."/>
            <person name="Newman J.D."/>
        </authorList>
    </citation>
    <scope>NUCLEOTIDE SEQUENCE [LARGE SCALE GENOMIC DNA]</scope>
    <source>
        <strain evidence="13 14">DSM 17048</strain>
    </source>
</reference>
<dbReference type="HAMAP" id="MF_01394">
    <property type="entry name" value="NDH1_NuoA"/>
    <property type="match status" value="1"/>
</dbReference>
<evidence type="ECO:0000256" key="6">
    <source>
        <dbReference type="ARBA" id="ARBA00022719"/>
    </source>
</evidence>
<dbReference type="STRING" id="266749.SAMN05421876_11825"/>
<dbReference type="InterPro" id="IPR000440">
    <property type="entry name" value="NADH_UbQ/plastoQ_OxRdtase_su3"/>
</dbReference>
<dbReference type="AlphaFoldDB" id="A0A0C1CPF5"/>
<keyword evidence="4 11" id="KW-1003">Cell membrane</keyword>
<evidence type="ECO:0000256" key="12">
    <source>
        <dbReference type="RuleBase" id="RU003639"/>
    </source>
</evidence>
<evidence type="ECO:0000256" key="5">
    <source>
        <dbReference type="ARBA" id="ARBA00022692"/>
    </source>
</evidence>
<dbReference type="GO" id="GO:0048038">
    <property type="term" value="F:quinone binding"/>
    <property type="evidence" value="ECO:0007669"/>
    <property type="project" value="UniProtKB-KW"/>
</dbReference>
<dbReference type="InterPro" id="IPR038430">
    <property type="entry name" value="NDAH_ubi_oxred_su3_sf"/>
</dbReference>
<comment type="subcellular location">
    <subcellularLocation>
        <location evidence="11 12">Cell membrane</location>
        <topology evidence="11 12">Multi-pass membrane protein</topology>
    </subcellularLocation>
    <subcellularLocation>
        <location evidence="1">Membrane</location>
        <topology evidence="1">Multi-pass membrane protein</topology>
    </subcellularLocation>
</comment>
<keyword evidence="7 11" id="KW-1278">Translocase</keyword>
<evidence type="ECO:0000256" key="7">
    <source>
        <dbReference type="ARBA" id="ARBA00022967"/>
    </source>
</evidence>
<comment type="caution">
    <text evidence="13">The sequence shown here is derived from an EMBL/GenBank/DDBJ whole genome shotgun (WGS) entry which is preliminary data.</text>
</comment>
<evidence type="ECO:0000256" key="10">
    <source>
        <dbReference type="ARBA" id="ARBA00023136"/>
    </source>
</evidence>
<evidence type="ECO:0000256" key="4">
    <source>
        <dbReference type="ARBA" id="ARBA00022475"/>
    </source>
</evidence>
<evidence type="ECO:0000256" key="1">
    <source>
        <dbReference type="ARBA" id="ARBA00004141"/>
    </source>
</evidence>
<dbReference type="EMBL" id="JSYL01000017">
    <property type="protein sequence ID" value="KIA85946.1"/>
    <property type="molecule type" value="Genomic_DNA"/>
</dbReference>
<organism evidence="13 14">
    <name type="scientific">Kaistella jeonii</name>
    <dbReference type="NCBI Taxonomy" id="266749"/>
    <lineage>
        <taxon>Bacteria</taxon>
        <taxon>Pseudomonadati</taxon>
        <taxon>Bacteroidota</taxon>
        <taxon>Flavobacteriia</taxon>
        <taxon>Flavobacteriales</taxon>
        <taxon>Weeksellaceae</taxon>
        <taxon>Chryseobacterium group</taxon>
        <taxon>Kaistella</taxon>
    </lineage>
</organism>
<dbReference type="EC" id="7.1.1.-" evidence="11"/>
<keyword evidence="9 11" id="KW-0520">NAD</keyword>
<dbReference type="Proteomes" id="UP000031473">
    <property type="component" value="Unassembled WGS sequence"/>
</dbReference>
<feature type="transmembrane region" description="Helical" evidence="11">
    <location>
        <begin position="64"/>
        <end position="84"/>
    </location>
</feature>
<gene>
    <name evidence="11" type="primary">nuoA</name>
    <name evidence="13" type="ORF">OA86_14485</name>
</gene>
<dbReference type="GO" id="GO:0005886">
    <property type="term" value="C:plasma membrane"/>
    <property type="evidence" value="ECO:0007669"/>
    <property type="project" value="UniProtKB-SubCell"/>
</dbReference>
<dbReference type="PANTHER" id="PTHR11058">
    <property type="entry name" value="NADH-UBIQUINONE OXIDOREDUCTASE CHAIN 3"/>
    <property type="match status" value="1"/>
</dbReference>
<feature type="transmembrane region" description="Helical" evidence="11">
    <location>
        <begin position="96"/>
        <end position="114"/>
    </location>
</feature>
<dbReference type="RefSeq" id="WP_039354794.1">
    <property type="nucleotide sequence ID" value="NZ_FOLA01000018.1"/>
</dbReference>
<evidence type="ECO:0000256" key="3">
    <source>
        <dbReference type="ARBA" id="ARBA00022448"/>
    </source>
</evidence>
<evidence type="ECO:0000313" key="14">
    <source>
        <dbReference type="Proteomes" id="UP000031473"/>
    </source>
</evidence>
<dbReference type="Gene3D" id="1.20.58.1610">
    <property type="entry name" value="NADH:ubiquinone/plastoquinone oxidoreductase, chain 3"/>
    <property type="match status" value="1"/>
</dbReference>
<dbReference type="GO" id="GO:0050136">
    <property type="term" value="F:NADH dehydrogenase (quinone) (non-electrogenic) activity"/>
    <property type="evidence" value="ECO:0007669"/>
    <property type="project" value="UniProtKB-UniRule"/>
</dbReference>
<dbReference type="Pfam" id="PF00507">
    <property type="entry name" value="Oxidored_q4"/>
    <property type="match status" value="1"/>
</dbReference>
<keyword evidence="3 11" id="KW-0813">Transport</keyword>
<keyword evidence="14" id="KW-1185">Reference proteome</keyword>
<feature type="transmembrane region" description="Helical" evidence="11">
    <location>
        <begin position="6"/>
        <end position="32"/>
    </location>
</feature>
<name>A0A0C1CPF5_9FLAO</name>
<keyword evidence="5 11" id="KW-0812">Transmembrane</keyword>
<keyword evidence="6 11" id="KW-0874">Quinone</keyword>
<comment type="similarity">
    <text evidence="2 11 12">Belongs to the complex I subunit 3 family.</text>
</comment>
<dbReference type="InterPro" id="IPR023043">
    <property type="entry name" value="NAD(P)H_OxRDtase_bac/plastid"/>
</dbReference>
<dbReference type="GO" id="GO:0008137">
    <property type="term" value="F:NADH dehydrogenase (ubiquinone) activity"/>
    <property type="evidence" value="ECO:0007669"/>
    <property type="project" value="InterPro"/>
</dbReference>
<evidence type="ECO:0000313" key="13">
    <source>
        <dbReference type="EMBL" id="KIA85946.1"/>
    </source>
</evidence>
<accession>A0A0C1CPF5</accession>
<evidence type="ECO:0000256" key="9">
    <source>
        <dbReference type="ARBA" id="ARBA00023027"/>
    </source>
</evidence>
<sequence length="123" mass="13945">MNLPENYIPIIIQALVAIGFVAISLLGAHFLGPRQQDSTVNKNKSFECGIESEGDARTPFSIRYFLTAILFVLFDIEIVFFYPYAVNFREFGLEGFLAVSTFVAIFFLGFLYVLKRGALDWDK</sequence>